<dbReference type="Proteomes" id="UP001500253">
    <property type="component" value="Unassembled WGS sequence"/>
</dbReference>
<protein>
    <submittedName>
        <fullName evidence="1">Uncharacterized protein</fullName>
    </submittedName>
</protein>
<accession>A0ABP5SK46</accession>
<evidence type="ECO:0000313" key="1">
    <source>
        <dbReference type="EMBL" id="GAA2330688.1"/>
    </source>
</evidence>
<gene>
    <name evidence="1" type="ORF">GCM10010246_12120</name>
</gene>
<organism evidence="1 2">
    <name type="scientific">Streptomyces cuspidosporus</name>
    <dbReference type="NCBI Taxonomy" id="66882"/>
    <lineage>
        <taxon>Bacteria</taxon>
        <taxon>Bacillati</taxon>
        <taxon>Actinomycetota</taxon>
        <taxon>Actinomycetes</taxon>
        <taxon>Kitasatosporales</taxon>
        <taxon>Streptomycetaceae</taxon>
        <taxon>Streptomyces</taxon>
    </lineage>
</organism>
<keyword evidence="2" id="KW-1185">Reference proteome</keyword>
<evidence type="ECO:0000313" key="2">
    <source>
        <dbReference type="Proteomes" id="UP001500253"/>
    </source>
</evidence>
<comment type="caution">
    <text evidence="1">The sequence shown here is derived from an EMBL/GenBank/DDBJ whole genome shotgun (WGS) entry which is preliminary data.</text>
</comment>
<name>A0ABP5SK46_9ACTN</name>
<reference evidence="2" key="1">
    <citation type="journal article" date="2019" name="Int. J. Syst. Evol. Microbiol.">
        <title>The Global Catalogue of Microorganisms (GCM) 10K type strain sequencing project: providing services to taxonomists for standard genome sequencing and annotation.</title>
        <authorList>
            <consortium name="The Broad Institute Genomics Platform"/>
            <consortium name="The Broad Institute Genome Sequencing Center for Infectious Disease"/>
            <person name="Wu L."/>
            <person name="Ma J."/>
        </authorList>
    </citation>
    <scope>NUCLEOTIDE SEQUENCE [LARGE SCALE GENOMIC DNA]</scope>
    <source>
        <strain evidence="2">JCM 4316</strain>
    </source>
</reference>
<dbReference type="RefSeq" id="WP_346173409.1">
    <property type="nucleotide sequence ID" value="NZ_BAAASD010000003.1"/>
</dbReference>
<dbReference type="EMBL" id="BAAASD010000003">
    <property type="protein sequence ID" value="GAA2330688.1"/>
    <property type="molecule type" value="Genomic_DNA"/>
</dbReference>
<proteinExistence type="predicted"/>
<sequence length="51" mass="5471">MPRLVIGFGDDGEFRNDIQDQASEITTVTAAPGGVVTVTETHRITPPEDTD</sequence>